<accession>A0A2V1K9I5</accession>
<feature type="domain" description="HTH lacI-type" evidence="5">
    <location>
        <begin position="48"/>
        <end position="102"/>
    </location>
</feature>
<sequence length="371" mass="40233">MRISRHGHPPPGPLALYRRIIGKLSPKDSPQQGTAPPDTQRIPLKQRPTQSDIARAAGVSRGLVSLALSGSSGVSEESRARIVTIADELGYVRNIGAAALAGKFHSTLGFVLPDLRNPFYETLVAELQQSSTELDLLPLIVTSLNRSDHEAQVLRKLQELDVAGVIVVSPVEPPEELIKQGRSLPTVVIGAGAIGGAVDTVHMDENAAAQLIAAHIRERGWKRILHLSSEIDDGNVWVDNRLKALEVALGQTPLDSALIQADQPLSPLIARFVPQNEEHSLAIVVHNDRLAMDVIPALHRLNLTAGKDVAVISYDDTHVAQRPEWSLTSIHQDAHELIQTALNHVNRRQNDDNAVAINSIVQPTLTVRTTS</sequence>
<dbReference type="GO" id="GO:0000976">
    <property type="term" value="F:transcription cis-regulatory region binding"/>
    <property type="evidence" value="ECO:0007669"/>
    <property type="project" value="TreeGrafter"/>
</dbReference>
<comment type="caution">
    <text evidence="6">The sequence shown here is derived from an EMBL/GenBank/DDBJ whole genome shotgun (WGS) entry which is preliminary data.</text>
</comment>
<evidence type="ECO:0000256" key="1">
    <source>
        <dbReference type="ARBA" id="ARBA00023015"/>
    </source>
</evidence>
<keyword evidence="7" id="KW-1185">Reference proteome</keyword>
<dbReference type="Proteomes" id="UP000245283">
    <property type="component" value="Unassembled WGS sequence"/>
</dbReference>
<dbReference type="InterPro" id="IPR046335">
    <property type="entry name" value="LacI/GalR-like_sensor"/>
</dbReference>
<dbReference type="EMBL" id="QETB01000001">
    <property type="protein sequence ID" value="PWF26960.1"/>
    <property type="molecule type" value="Genomic_DNA"/>
</dbReference>
<dbReference type="PROSITE" id="PS50932">
    <property type="entry name" value="HTH_LACI_2"/>
    <property type="match status" value="1"/>
</dbReference>
<dbReference type="InterPro" id="IPR010982">
    <property type="entry name" value="Lambda_DNA-bd_dom_sf"/>
</dbReference>
<organism evidence="6 7">
    <name type="scientific">Ancrocorticia populi</name>
    <dbReference type="NCBI Taxonomy" id="2175228"/>
    <lineage>
        <taxon>Bacteria</taxon>
        <taxon>Bacillati</taxon>
        <taxon>Actinomycetota</taxon>
        <taxon>Actinomycetes</taxon>
        <taxon>Actinomycetales</taxon>
        <taxon>Actinomycetaceae</taxon>
        <taxon>Ancrocorticia</taxon>
    </lineage>
</organism>
<evidence type="ECO:0000256" key="2">
    <source>
        <dbReference type="ARBA" id="ARBA00023125"/>
    </source>
</evidence>
<dbReference type="Pfam" id="PF00356">
    <property type="entry name" value="LacI"/>
    <property type="match status" value="1"/>
</dbReference>
<protein>
    <submittedName>
        <fullName evidence="6">LacI family transcriptional regulator</fullName>
    </submittedName>
</protein>
<dbReference type="SMART" id="SM00354">
    <property type="entry name" value="HTH_LACI"/>
    <property type="match status" value="1"/>
</dbReference>
<evidence type="ECO:0000313" key="6">
    <source>
        <dbReference type="EMBL" id="PWF26960.1"/>
    </source>
</evidence>
<proteinExistence type="predicted"/>
<dbReference type="Pfam" id="PF13377">
    <property type="entry name" value="Peripla_BP_3"/>
    <property type="match status" value="1"/>
</dbReference>
<dbReference type="PANTHER" id="PTHR30146">
    <property type="entry name" value="LACI-RELATED TRANSCRIPTIONAL REPRESSOR"/>
    <property type="match status" value="1"/>
</dbReference>
<evidence type="ECO:0000256" key="3">
    <source>
        <dbReference type="ARBA" id="ARBA00023163"/>
    </source>
</evidence>
<dbReference type="InterPro" id="IPR000843">
    <property type="entry name" value="HTH_LacI"/>
</dbReference>
<dbReference type="AlphaFoldDB" id="A0A2V1K9I5"/>
<feature type="region of interest" description="Disordered" evidence="4">
    <location>
        <begin position="25"/>
        <end position="51"/>
    </location>
</feature>
<evidence type="ECO:0000259" key="5">
    <source>
        <dbReference type="PROSITE" id="PS50932"/>
    </source>
</evidence>
<evidence type="ECO:0000313" key="7">
    <source>
        <dbReference type="Proteomes" id="UP000245283"/>
    </source>
</evidence>
<keyword evidence="3" id="KW-0804">Transcription</keyword>
<dbReference type="Gene3D" id="3.40.50.2300">
    <property type="match status" value="2"/>
</dbReference>
<dbReference type="GO" id="GO:0003700">
    <property type="term" value="F:DNA-binding transcription factor activity"/>
    <property type="evidence" value="ECO:0007669"/>
    <property type="project" value="TreeGrafter"/>
</dbReference>
<dbReference type="CDD" id="cd06267">
    <property type="entry name" value="PBP1_LacI_sugar_binding-like"/>
    <property type="match status" value="1"/>
</dbReference>
<dbReference type="PANTHER" id="PTHR30146:SF109">
    <property type="entry name" value="HTH-TYPE TRANSCRIPTIONAL REGULATOR GALS"/>
    <property type="match status" value="1"/>
</dbReference>
<keyword evidence="1" id="KW-0805">Transcription regulation</keyword>
<dbReference type="Gene3D" id="1.10.260.40">
    <property type="entry name" value="lambda repressor-like DNA-binding domains"/>
    <property type="match status" value="1"/>
</dbReference>
<dbReference type="SUPFAM" id="SSF53822">
    <property type="entry name" value="Periplasmic binding protein-like I"/>
    <property type="match status" value="1"/>
</dbReference>
<dbReference type="SUPFAM" id="SSF47413">
    <property type="entry name" value="lambda repressor-like DNA-binding domains"/>
    <property type="match status" value="1"/>
</dbReference>
<evidence type="ECO:0000256" key="4">
    <source>
        <dbReference type="SAM" id="MobiDB-lite"/>
    </source>
</evidence>
<dbReference type="InterPro" id="IPR028082">
    <property type="entry name" value="Peripla_BP_I"/>
</dbReference>
<keyword evidence="2" id="KW-0238">DNA-binding</keyword>
<dbReference type="CDD" id="cd01392">
    <property type="entry name" value="HTH_LacI"/>
    <property type="match status" value="1"/>
</dbReference>
<gene>
    <name evidence="6" type="ORF">DD236_00655</name>
</gene>
<reference evidence="7" key="1">
    <citation type="submission" date="2018-05" db="EMBL/GenBank/DDBJ databases">
        <authorList>
            <person name="Li Y."/>
        </authorList>
    </citation>
    <scope>NUCLEOTIDE SEQUENCE [LARGE SCALE GENOMIC DNA]</scope>
    <source>
        <strain evidence="7">sk1b4</strain>
    </source>
</reference>
<name>A0A2V1K9I5_9ACTO</name>